<evidence type="ECO:0000256" key="2">
    <source>
        <dbReference type="ARBA" id="ARBA00006472"/>
    </source>
</evidence>
<dbReference type="PANTHER" id="PTHR12599">
    <property type="entry name" value="PTERIN-4-ALPHA-CARBINOLAMINE DEHYDRATASE"/>
    <property type="match status" value="1"/>
</dbReference>
<evidence type="ECO:0000256" key="3">
    <source>
        <dbReference type="ARBA" id="ARBA00013252"/>
    </source>
</evidence>
<dbReference type="InterPro" id="IPR036428">
    <property type="entry name" value="PCD_sf"/>
</dbReference>
<protein>
    <recommendedName>
        <fullName evidence="4">Putative pterin-4-alpha-carbinolamine dehydratase</fullName>
        <ecNumber evidence="3">4.2.1.96</ecNumber>
    </recommendedName>
</protein>
<comment type="similarity">
    <text evidence="2">Belongs to the pterin-4-alpha-carbinolamine dehydratase family.</text>
</comment>
<keyword evidence="5 6" id="KW-0456">Lyase</keyword>
<dbReference type="InterPro" id="IPR001533">
    <property type="entry name" value="Pterin_deHydtase"/>
</dbReference>
<dbReference type="SUPFAM" id="SSF55248">
    <property type="entry name" value="PCD-like"/>
    <property type="match status" value="1"/>
</dbReference>
<dbReference type="EMBL" id="JBHFAB010000020">
    <property type="protein sequence ID" value="MFC1419683.1"/>
    <property type="molecule type" value="Genomic_DNA"/>
</dbReference>
<dbReference type="NCBIfam" id="NF002017">
    <property type="entry name" value="PRK00823.1-2"/>
    <property type="match status" value="1"/>
</dbReference>
<dbReference type="Pfam" id="PF01329">
    <property type="entry name" value="Pterin_4a"/>
    <property type="match status" value="1"/>
</dbReference>
<dbReference type="EC" id="4.2.1.96" evidence="3"/>
<reference evidence="6 7" key="1">
    <citation type="submission" date="2024-09" db="EMBL/GenBank/DDBJ databases">
        <authorList>
            <person name="Lee S.D."/>
        </authorList>
    </citation>
    <scope>NUCLEOTIDE SEQUENCE [LARGE SCALE GENOMIC DNA]</scope>
    <source>
        <strain evidence="6 7">N8-3</strain>
    </source>
</reference>
<evidence type="ECO:0000256" key="1">
    <source>
        <dbReference type="ARBA" id="ARBA00001554"/>
    </source>
</evidence>
<evidence type="ECO:0000256" key="5">
    <source>
        <dbReference type="ARBA" id="ARBA00023239"/>
    </source>
</evidence>
<organism evidence="6 7">
    <name type="scientific">Streptacidiphilus cavernicola</name>
    <dbReference type="NCBI Taxonomy" id="3342716"/>
    <lineage>
        <taxon>Bacteria</taxon>
        <taxon>Bacillati</taxon>
        <taxon>Actinomycetota</taxon>
        <taxon>Actinomycetes</taxon>
        <taxon>Kitasatosporales</taxon>
        <taxon>Streptomycetaceae</taxon>
        <taxon>Streptacidiphilus</taxon>
    </lineage>
</organism>
<comment type="caution">
    <text evidence="6">The sequence shown here is derived from an EMBL/GenBank/DDBJ whole genome shotgun (WGS) entry which is preliminary data.</text>
</comment>
<name>A0ABV6W1M9_9ACTN</name>
<comment type="catalytic activity">
    <reaction evidence="1">
        <text>(4aS,6R)-4a-hydroxy-L-erythro-5,6,7,8-tetrahydrobiopterin = (6R)-L-erythro-6,7-dihydrobiopterin + H2O</text>
        <dbReference type="Rhea" id="RHEA:11920"/>
        <dbReference type="ChEBI" id="CHEBI:15377"/>
        <dbReference type="ChEBI" id="CHEBI:15642"/>
        <dbReference type="ChEBI" id="CHEBI:43120"/>
        <dbReference type="EC" id="4.2.1.96"/>
    </reaction>
</comment>
<evidence type="ECO:0000313" key="6">
    <source>
        <dbReference type="EMBL" id="MFC1419683.1"/>
    </source>
</evidence>
<accession>A0ABV6W1M9</accession>
<keyword evidence="7" id="KW-1185">Reference proteome</keyword>
<evidence type="ECO:0000256" key="4">
    <source>
        <dbReference type="ARBA" id="ARBA00021735"/>
    </source>
</evidence>
<dbReference type="GO" id="GO:0008124">
    <property type="term" value="F:4-alpha-hydroxytetrahydrobiopterin dehydratase activity"/>
    <property type="evidence" value="ECO:0007669"/>
    <property type="project" value="UniProtKB-EC"/>
</dbReference>
<dbReference type="Proteomes" id="UP001592531">
    <property type="component" value="Unassembled WGS sequence"/>
</dbReference>
<dbReference type="PANTHER" id="PTHR12599:SF0">
    <property type="entry name" value="PTERIN-4-ALPHA-CARBINOLAMINE DEHYDRATASE"/>
    <property type="match status" value="1"/>
</dbReference>
<gene>
    <name evidence="6" type="ORF">ACEZDE_24045</name>
</gene>
<evidence type="ECO:0000313" key="7">
    <source>
        <dbReference type="Proteomes" id="UP001592531"/>
    </source>
</evidence>
<dbReference type="RefSeq" id="WP_380539439.1">
    <property type="nucleotide sequence ID" value="NZ_JBHFAB010000020.1"/>
</dbReference>
<proteinExistence type="inferred from homology"/>
<dbReference type="Gene3D" id="3.30.1360.20">
    <property type="entry name" value="Transcriptional coactivator/pterin dehydratase"/>
    <property type="match status" value="1"/>
</dbReference>
<sequence length="103" mass="11203">MSKRPERLTDQQIADGLQQLPHWHREGDALLRTLQAPDFPTGIRMVAAVADAAEAMDHHPDVDIRWRTLHFALTTHDVGGVTTLDLALAAAIDAAVDTVLSSS</sequence>